<evidence type="ECO:0000256" key="1">
    <source>
        <dbReference type="SAM" id="MobiDB-lite"/>
    </source>
</evidence>
<proteinExistence type="predicted"/>
<dbReference type="AlphaFoldDB" id="A0A3M4AXJ2"/>
<dbReference type="EMBL" id="RBRA01000041">
    <property type="protein sequence ID" value="RMQ28189.1"/>
    <property type="molecule type" value="Genomic_DNA"/>
</dbReference>
<evidence type="ECO:0000313" key="3">
    <source>
        <dbReference type="EMBL" id="RMQ28189.1"/>
    </source>
</evidence>
<feature type="region of interest" description="Disordered" evidence="1">
    <location>
        <begin position="135"/>
        <end position="167"/>
    </location>
</feature>
<sequence length="369" mass="39559">MNAEMTRLDIAHDARAIDGRGEHQPIDGGWQAVQRELEIPAVGLSYAVAGAGRLVEEDHVAVVRQLAVGIDAKADVVDHMRGFDHDRQREIVALNQRGKGDALTLSNLHVASLAKRASDSPWSNDEVVTLTFASAHTGRPGRQHAPGQTRKGQALQPYRARPGQPGEKHAFTAEKHGFDATADHANIVVDRLGHGCKAAGIHIQRFARGQFDLAHRAAHVHEYPAITFELLQDKAFAAEQSGEDFFLKLDADGDALGAGQKTVFLADQLAAEIAQIQGQDGAGVGRSESDPALAGALLREHRGKQAFAGEHALAGTEQRTQQPGRLIAAVAENSLHLHVAGLVHHRPGFGDGTFAGIKFQLDKLGFYAV</sequence>
<comment type="caution">
    <text evidence="2">The sequence shown here is derived from an EMBL/GenBank/DDBJ whole genome shotgun (WGS) entry which is preliminary data.</text>
</comment>
<accession>A0A3M4AXJ2</accession>
<dbReference type="Proteomes" id="UP000267908">
    <property type="component" value="Unassembled WGS sequence"/>
</dbReference>
<reference evidence="4 5" key="1">
    <citation type="submission" date="2018-08" db="EMBL/GenBank/DDBJ databases">
        <title>Recombination of ecologically and evolutionarily significant loci maintains genetic cohesion in the Pseudomonas syringae species complex.</title>
        <authorList>
            <person name="Dillon M."/>
            <person name="Thakur S."/>
            <person name="Almeida R.N.D."/>
            <person name="Weir B.S."/>
            <person name="Guttman D.S."/>
        </authorList>
    </citation>
    <scope>NUCLEOTIDE SEQUENCE [LARGE SCALE GENOMIC DNA]</scope>
    <source>
        <strain evidence="3 5">ICMP 13052</strain>
        <strain evidence="2 4">ICMP 4330</strain>
    </source>
</reference>
<organism evidence="2 4">
    <name type="scientific">Pseudomonas syringae pv. delphinii</name>
    <dbReference type="NCBI Taxonomy" id="192088"/>
    <lineage>
        <taxon>Bacteria</taxon>
        <taxon>Pseudomonadati</taxon>
        <taxon>Pseudomonadota</taxon>
        <taxon>Gammaproteobacteria</taxon>
        <taxon>Pseudomonadales</taxon>
        <taxon>Pseudomonadaceae</taxon>
        <taxon>Pseudomonas</taxon>
    </lineage>
</organism>
<dbReference type="Proteomes" id="UP000269044">
    <property type="component" value="Unassembled WGS sequence"/>
</dbReference>
<protein>
    <submittedName>
        <fullName evidence="2">Transcriptional regulator</fullName>
    </submittedName>
</protein>
<evidence type="ECO:0000313" key="5">
    <source>
        <dbReference type="Proteomes" id="UP000269044"/>
    </source>
</evidence>
<dbReference type="EMBL" id="RBQG01000194">
    <property type="protein sequence ID" value="RMP11673.1"/>
    <property type="molecule type" value="Genomic_DNA"/>
</dbReference>
<evidence type="ECO:0000313" key="4">
    <source>
        <dbReference type="Proteomes" id="UP000267908"/>
    </source>
</evidence>
<gene>
    <name evidence="3" type="ORF">ALQ08_05083</name>
    <name evidence="2" type="ORF">ALQ28_04998</name>
</gene>
<evidence type="ECO:0000313" key="2">
    <source>
        <dbReference type="EMBL" id="RMP11673.1"/>
    </source>
</evidence>
<name>A0A3M4AXJ2_9PSED</name>